<feature type="region of interest" description="Disordered" evidence="1">
    <location>
        <begin position="224"/>
        <end position="262"/>
    </location>
</feature>
<dbReference type="EMBL" id="OD002885">
    <property type="protein sequence ID" value="CAD7406450.1"/>
    <property type="molecule type" value="Genomic_DNA"/>
</dbReference>
<organism evidence="3">
    <name type="scientific">Timema poppense</name>
    <name type="common">Walking stick</name>
    <dbReference type="NCBI Taxonomy" id="170557"/>
    <lineage>
        <taxon>Eukaryota</taxon>
        <taxon>Metazoa</taxon>
        <taxon>Ecdysozoa</taxon>
        <taxon>Arthropoda</taxon>
        <taxon>Hexapoda</taxon>
        <taxon>Insecta</taxon>
        <taxon>Pterygota</taxon>
        <taxon>Neoptera</taxon>
        <taxon>Polyneoptera</taxon>
        <taxon>Phasmatodea</taxon>
        <taxon>Timematodea</taxon>
        <taxon>Timematoidea</taxon>
        <taxon>Timematidae</taxon>
        <taxon>Timema</taxon>
    </lineage>
</organism>
<gene>
    <name evidence="3" type="ORF">TPSB3V08_LOCUS5417</name>
</gene>
<feature type="domain" description="DUF5641" evidence="2">
    <location>
        <begin position="16"/>
        <end position="92"/>
    </location>
</feature>
<dbReference type="InterPro" id="IPR040676">
    <property type="entry name" value="DUF5641"/>
</dbReference>
<proteinExistence type="predicted"/>
<reference evidence="3" key="1">
    <citation type="submission" date="2020-11" db="EMBL/GenBank/DDBJ databases">
        <authorList>
            <person name="Tran Van P."/>
        </authorList>
    </citation>
    <scope>NUCLEOTIDE SEQUENCE</scope>
</reference>
<dbReference type="Pfam" id="PF18701">
    <property type="entry name" value="DUF5641"/>
    <property type="match status" value="1"/>
</dbReference>
<dbReference type="AlphaFoldDB" id="A0A7R9H3H4"/>
<feature type="compositionally biased region" description="Basic and acidic residues" evidence="1">
    <location>
        <begin position="224"/>
        <end position="253"/>
    </location>
</feature>
<evidence type="ECO:0000313" key="3">
    <source>
        <dbReference type="EMBL" id="CAD7406450.1"/>
    </source>
</evidence>
<accession>A0A7R9H3H4</accession>
<evidence type="ECO:0000259" key="2">
    <source>
        <dbReference type="Pfam" id="PF18701"/>
    </source>
</evidence>
<evidence type="ECO:0000256" key="1">
    <source>
        <dbReference type="SAM" id="MobiDB-lite"/>
    </source>
</evidence>
<name>A0A7R9H3H4_TIMPO</name>
<protein>
    <recommendedName>
        <fullName evidence="2">DUF5641 domain-containing protein</fullName>
    </recommendedName>
</protein>
<sequence length="300" mass="33427">MRALDECPSSEKGYLQKPREDLRSRLISEYLALLGHSAQRKEGVIGVGDVILIGNDSTKRIQWPLGIVLDLYPGTDGVSRVALEKTSTGERIQLLQKNAPFTHPDFAIGRETVYQRTGSSLIEPRLLFDVGRAPQGSRPLRCYDGDDVAQHFPVENNPSSDTETQTGRRLSKRTLPEFLPSGNFLNKEYQLSISPEATKSDEIKEENIDGAFGSKYLSRRAVKQDNSKVKSSNAEKQHNLPADYKLHRYEDNSRSPSASALADKITSRLDQYLGKHSHEKVPANGDGSKSLDDVLQIFCK</sequence>